<accession>E4UAS4</accession>
<sequence length="177" mass="19703" precursor="true">MRKRIKNIPAFKRMLRKAARKAHSFTVAASAHAALSAVLKGLYTFEHVSPGDRPGYGTEVRGTAYALDLGGRTALLVHYKLVDEWGSLDYNHSEEGVALYDPFLGELRVLAYWGQHAGKHSFKSKLTKEIVAPKGSLWALVVKATHDGPLGKDWELRVKYPGARSLRRPRQLRRGAA</sequence>
<feature type="chain" id="PRO_5003190523" description="DUF1579 domain-containing protein" evidence="1">
    <location>
        <begin position="34"/>
        <end position="177"/>
    </location>
</feature>
<keyword evidence="2" id="KW-0614">Plasmid</keyword>
<geneLocation type="plasmid" evidence="2 3">
    <name>pOCEPR01</name>
</geneLocation>
<keyword evidence="3" id="KW-1185">Reference proteome</keyword>
<evidence type="ECO:0000256" key="1">
    <source>
        <dbReference type="SAM" id="SignalP"/>
    </source>
</evidence>
<feature type="signal peptide" evidence="1">
    <location>
        <begin position="1"/>
        <end position="33"/>
    </location>
</feature>
<reference evidence="3" key="1">
    <citation type="submission" date="2010-11" db="EMBL/GenBank/DDBJ databases">
        <title>The complete sequence of plasmid of Oceanithermus profundus DSM 14977.</title>
        <authorList>
            <consortium name="US DOE Joint Genome Institute (JGI-PGF)"/>
            <person name="Lucas S."/>
            <person name="Copeland A."/>
            <person name="Lapidus A."/>
            <person name="Bruce D."/>
            <person name="Goodwin L."/>
            <person name="Pitluck S."/>
            <person name="Kyrpides N."/>
            <person name="Mavromatis K."/>
            <person name="Pagani I."/>
            <person name="Ivanova N."/>
            <person name="Zhang X."/>
            <person name="Brettin T."/>
            <person name="Detter J.C."/>
            <person name="Tapia R."/>
            <person name="Han C."/>
            <person name="Land M."/>
            <person name="Hauser L."/>
            <person name="Markowitz V."/>
            <person name="Cheng J.-F."/>
            <person name="Hugenholtz P."/>
            <person name="Woyke T."/>
            <person name="Wu D."/>
            <person name="Tindall B."/>
            <person name="Faehnrich R."/>
            <person name="Brambilla E."/>
            <person name="Klenk H.-P."/>
            <person name="Eisen J.A."/>
        </authorList>
    </citation>
    <scope>NUCLEOTIDE SEQUENCE [LARGE SCALE GENOMIC DNA]</scope>
    <source>
        <strain evidence="3">DSM 14977 / NBRC 100410 / VKM B-2274 / 506</strain>
        <plasmid evidence="3">Plasmid pOCEPR01</plasmid>
    </source>
</reference>
<evidence type="ECO:0000313" key="2">
    <source>
        <dbReference type="EMBL" id="ADR37709.1"/>
    </source>
</evidence>
<evidence type="ECO:0000313" key="3">
    <source>
        <dbReference type="Proteomes" id="UP000008722"/>
    </source>
</evidence>
<proteinExistence type="predicted"/>
<evidence type="ECO:0008006" key="4">
    <source>
        <dbReference type="Google" id="ProtNLM"/>
    </source>
</evidence>
<dbReference type="Proteomes" id="UP000008722">
    <property type="component" value="Plasmid pOCEPR01"/>
</dbReference>
<name>E4UAS4_OCEP5</name>
<keyword evidence="1" id="KW-0732">Signal</keyword>
<protein>
    <recommendedName>
        <fullName evidence="4">DUF1579 domain-containing protein</fullName>
    </recommendedName>
</protein>
<dbReference type="KEGG" id="opr:Ocepr_2261"/>
<dbReference type="HOGENOM" id="CLU_1516404_0_0_0"/>
<dbReference type="EMBL" id="CP002362">
    <property type="protein sequence ID" value="ADR37709.1"/>
    <property type="molecule type" value="Genomic_DNA"/>
</dbReference>
<dbReference type="RefSeq" id="WP_013449689.1">
    <property type="nucleotide sequence ID" value="NC_014753.1"/>
</dbReference>
<dbReference type="AlphaFoldDB" id="E4UAS4"/>
<gene>
    <name evidence="2" type="ordered locus">Ocepr_2261</name>
</gene>
<reference evidence="2 3" key="2">
    <citation type="journal article" date="2011" name="Stand. Genomic Sci.">
        <title>Complete genome sequence of Oceanithermus profundus type strain (506).</title>
        <authorList>
            <person name="Pati A."/>
            <person name="Zhang X."/>
            <person name="Lapidus A."/>
            <person name="Nolan M."/>
            <person name="Lucas S."/>
            <person name="Del Rio T.G."/>
            <person name="Tice H."/>
            <person name="Cheng J.F."/>
            <person name="Tapia R."/>
            <person name="Han C."/>
            <person name="Goodwin L."/>
            <person name="Pitluck S."/>
            <person name="Liolios K."/>
            <person name="Pagani I."/>
            <person name="Ivanova N."/>
            <person name="Mavromatis K."/>
            <person name="Chen A."/>
            <person name="Palaniappan K."/>
            <person name="Hauser L."/>
            <person name="Jeffries C.D."/>
            <person name="Brambilla E.M."/>
            <person name="Rohl A."/>
            <person name="Mwirichia R."/>
            <person name="Rohde M."/>
            <person name="Tindall B.J."/>
            <person name="Sikorski J."/>
            <person name="Wirth R."/>
            <person name="Goker M."/>
            <person name="Woyke T."/>
            <person name="Detter J.C."/>
            <person name="Bristow J."/>
            <person name="Eisen J.A."/>
            <person name="Markowitz V."/>
            <person name="Hugenholtz P."/>
            <person name="Kyrpides N.C."/>
            <person name="Klenk H.P."/>
            <person name="Land M."/>
        </authorList>
    </citation>
    <scope>NUCLEOTIDE SEQUENCE [LARGE SCALE GENOMIC DNA]</scope>
    <source>
        <strain evidence="3">DSM 14977 / NBRC 100410 / VKM B-2274 / 506</strain>
        <plasmid evidence="3">Plasmid pOCEPR01</plasmid>
    </source>
</reference>
<organism evidence="2 3">
    <name type="scientific">Oceanithermus profundus (strain DSM 14977 / NBRC 100410 / VKM B-2274 / 506)</name>
    <dbReference type="NCBI Taxonomy" id="670487"/>
    <lineage>
        <taxon>Bacteria</taxon>
        <taxon>Thermotogati</taxon>
        <taxon>Deinococcota</taxon>
        <taxon>Deinococci</taxon>
        <taxon>Thermales</taxon>
        <taxon>Thermaceae</taxon>
        <taxon>Oceanithermus</taxon>
    </lineage>
</organism>